<dbReference type="GO" id="GO:0005737">
    <property type="term" value="C:cytoplasm"/>
    <property type="evidence" value="ECO:0007669"/>
    <property type="project" value="UniProtKB-SubCell"/>
</dbReference>
<name>X0U5G1_9ZZZZ</name>
<dbReference type="PANTHER" id="PTHR11579:SF0">
    <property type="entry name" value="PROTEIN-L-ISOASPARTATE(D-ASPARTATE) O-METHYLTRANSFERASE"/>
    <property type="match status" value="1"/>
</dbReference>
<dbReference type="Pfam" id="PF01135">
    <property type="entry name" value="PCMT"/>
    <property type="match status" value="1"/>
</dbReference>
<evidence type="ECO:0000256" key="7">
    <source>
        <dbReference type="ARBA" id="ARBA00022691"/>
    </source>
</evidence>
<organism evidence="8">
    <name type="scientific">marine sediment metagenome</name>
    <dbReference type="NCBI Taxonomy" id="412755"/>
    <lineage>
        <taxon>unclassified sequences</taxon>
        <taxon>metagenomes</taxon>
        <taxon>ecological metagenomes</taxon>
    </lineage>
</organism>
<dbReference type="Gene3D" id="3.40.50.150">
    <property type="entry name" value="Vaccinia Virus protein VP39"/>
    <property type="match status" value="1"/>
</dbReference>
<comment type="subcellular location">
    <subcellularLocation>
        <location evidence="1">Cytoplasm</location>
    </subcellularLocation>
</comment>
<evidence type="ECO:0000256" key="2">
    <source>
        <dbReference type="ARBA" id="ARBA00005369"/>
    </source>
</evidence>
<keyword evidence="5" id="KW-0489">Methyltransferase</keyword>
<dbReference type="PANTHER" id="PTHR11579">
    <property type="entry name" value="PROTEIN-L-ISOASPARTATE O-METHYLTRANSFERASE"/>
    <property type="match status" value="1"/>
</dbReference>
<dbReference type="FunFam" id="3.40.50.150:FF:000010">
    <property type="entry name" value="Protein-L-isoaspartate O-methyltransferase"/>
    <property type="match status" value="1"/>
</dbReference>
<dbReference type="PROSITE" id="PS01279">
    <property type="entry name" value="PCMT"/>
    <property type="match status" value="1"/>
</dbReference>
<accession>X0U5G1</accession>
<proteinExistence type="inferred from homology"/>
<keyword evidence="7" id="KW-0949">S-adenosyl-L-methionine</keyword>
<keyword evidence="6" id="KW-0808">Transferase</keyword>
<sequence>MDDKALRDKMVKEQLITRGISDERVLGAFRTVSRHKFVPPDFQNNAYEDHPLPIGEDQTISQPYMVALMTQCLGLKGDEKILEIGTGSGYQAAILACLAKEVYSLERFEPLAIRAAAILKELGYQNVEVATGDGTLGWEAHAPYEGIIVTAAAPKIPDAYISQLKTGGRLVIPVGGSFSQILTVVEKRTKGLSTTEVCG</sequence>
<evidence type="ECO:0000313" key="8">
    <source>
        <dbReference type="EMBL" id="GAG00815.1"/>
    </source>
</evidence>
<dbReference type="InterPro" id="IPR029063">
    <property type="entry name" value="SAM-dependent_MTases_sf"/>
</dbReference>
<evidence type="ECO:0000256" key="5">
    <source>
        <dbReference type="ARBA" id="ARBA00022603"/>
    </source>
</evidence>
<dbReference type="EMBL" id="BARS01025114">
    <property type="protein sequence ID" value="GAG00815.1"/>
    <property type="molecule type" value="Genomic_DNA"/>
</dbReference>
<evidence type="ECO:0000256" key="4">
    <source>
        <dbReference type="ARBA" id="ARBA00022490"/>
    </source>
</evidence>
<comment type="caution">
    <text evidence="8">The sequence shown here is derived from an EMBL/GenBank/DDBJ whole genome shotgun (WGS) entry which is preliminary data.</text>
</comment>
<reference evidence="8" key="1">
    <citation type="journal article" date="2014" name="Front. Microbiol.">
        <title>High frequency of phylogenetically diverse reductive dehalogenase-homologous genes in deep subseafloor sedimentary metagenomes.</title>
        <authorList>
            <person name="Kawai M."/>
            <person name="Futagami T."/>
            <person name="Toyoda A."/>
            <person name="Takaki Y."/>
            <person name="Nishi S."/>
            <person name="Hori S."/>
            <person name="Arai W."/>
            <person name="Tsubouchi T."/>
            <person name="Morono Y."/>
            <person name="Uchiyama I."/>
            <person name="Ito T."/>
            <person name="Fujiyama A."/>
            <person name="Inagaki F."/>
            <person name="Takami H."/>
        </authorList>
    </citation>
    <scope>NUCLEOTIDE SEQUENCE</scope>
    <source>
        <strain evidence="8">Expedition CK06-06</strain>
    </source>
</reference>
<keyword evidence="4" id="KW-0963">Cytoplasm</keyword>
<evidence type="ECO:0000256" key="1">
    <source>
        <dbReference type="ARBA" id="ARBA00004496"/>
    </source>
</evidence>
<evidence type="ECO:0000256" key="3">
    <source>
        <dbReference type="ARBA" id="ARBA00011890"/>
    </source>
</evidence>
<dbReference type="InterPro" id="IPR000682">
    <property type="entry name" value="PCMT"/>
</dbReference>
<comment type="similarity">
    <text evidence="2">Belongs to the methyltransferase superfamily. L-isoaspartyl/D-aspartyl protein methyltransferase family.</text>
</comment>
<dbReference type="CDD" id="cd02440">
    <property type="entry name" value="AdoMet_MTases"/>
    <property type="match status" value="1"/>
</dbReference>
<feature type="non-terminal residue" evidence="8">
    <location>
        <position position="199"/>
    </location>
</feature>
<dbReference type="AlphaFoldDB" id="X0U5G1"/>
<dbReference type="NCBIfam" id="TIGR00080">
    <property type="entry name" value="pimt"/>
    <property type="match status" value="1"/>
</dbReference>
<dbReference type="SUPFAM" id="SSF53335">
    <property type="entry name" value="S-adenosyl-L-methionine-dependent methyltransferases"/>
    <property type="match status" value="1"/>
</dbReference>
<protein>
    <recommendedName>
        <fullName evidence="3">protein-L-isoaspartate(D-aspartate) O-methyltransferase</fullName>
        <ecNumber evidence="3">2.1.1.77</ecNumber>
    </recommendedName>
</protein>
<dbReference type="NCBIfam" id="NF001453">
    <property type="entry name" value="PRK00312.1"/>
    <property type="match status" value="1"/>
</dbReference>
<gene>
    <name evidence="8" type="ORF">S01H1_39742</name>
</gene>
<dbReference type="EC" id="2.1.1.77" evidence="3"/>
<evidence type="ECO:0000256" key="6">
    <source>
        <dbReference type="ARBA" id="ARBA00022679"/>
    </source>
</evidence>
<dbReference type="GO" id="GO:0004719">
    <property type="term" value="F:protein-L-isoaspartate (D-aspartate) O-methyltransferase activity"/>
    <property type="evidence" value="ECO:0007669"/>
    <property type="project" value="UniProtKB-EC"/>
</dbReference>
<dbReference type="GO" id="GO:0032259">
    <property type="term" value="P:methylation"/>
    <property type="evidence" value="ECO:0007669"/>
    <property type="project" value="UniProtKB-KW"/>
</dbReference>
<dbReference type="HAMAP" id="MF_00090">
    <property type="entry name" value="PIMT"/>
    <property type="match status" value="1"/>
</dbReference>